<evidence type="ECO:0000313" key="18">
    <source>
        <dbReference type="Proteomes" id="UP000488956"/>
    </source>
</evidence>
<evidence type="ECO:0000313" key="13">
    <source>
        <dbReference type="Proteomes" id="UP000440367"/>
    </source>
</evidence>
<evidence type="ECO:0000313" key="6">
    <source>
        <dbReference type="EMBL" id="KAE9209413.1"/>
    </source>
</evidence>
<evidence type="ECO:0000313" key="17">
    <source>
        <dbReference type="Proteomes" id="UP000476176"/>
    </source>
</evidence>
<protein>
    <recommendedName>
        <fullName evidence="19">DDE Tnp4 domain-containing protein</fullName>
    </recommendedName>
</protein>
<evidence type="ECO:0000313" key="11">
    <source>
        <dbReference type="Proteomes" id="UP000433483"/>
    </source>
</evidence>
<dbReference type="Proteomes" id="UP000476176">
    <property type="component" value="Unassembled WGS sequence"/>
</dbReference>
<name>A0A6A3YUX0_9STRA</name>
<evidence type="ECO:0000313" key="12">
    <source>
        <dbReference type="Proteomes" id="UP000437068"/>
    </source>
</evidence>
<evidence type="ECO:0000313" key="5">
    <source>
        <dbReference type="EMBL" id="KAE9127141.1"/>
    </source>
</evidence>
<dbReference type="Proteomes" id="UP000488956">
    <property type="component" value="Unassembled WGS sequence"/>
</dbReference>
<evidence type="ECO:0000313" key="10">
    <source>
        <dbReference type="Proteomes" id="UP000429523"/>
    </source>
</evidence>
<dbReference type="Proteomes" id="UP000429523">
    <property type="component" value="Unassembled WGS sequence"/>
</dbReference>
<dbReference type="EMBL" id="QXGE01001484">
    <property type="protein sequence ID" value="KAE9292037.1"/>
    <property type="molecule type" value="Genomic_DNA"/>
</dbReference>
<dbReference type="EMBL" id="QXGD01001300">
    <property type="protein sequence ID" value="KAE9209413.1"/>
    <property type="molecule type" value="Genomic_DNA"/>
</dbReference>
<evidence type="ECO:0000313" key="15">
    <source>
        <dbReference type="Proteomes" id="UP000441208"/>
    </source>
</evidence>
<evidence type="ECO:0000313" key="2">
    <source>
        <dbReference type="EMBL" id="KAE8999982.1"/>
    </source>
</evidence>
<dbReference type="EMBL" id="QXFX01000180">
    <property type="protein sequence ID" value="KAE9127141.1"/>
    <property type="molecule type" value="Genomic_DNA"/>
</dbReference>
<dbReference type="Proteomes" id="UP000437068">
    <property type="component" value="Unassembled WGS sequence"/>
</dbReference>
<evidence type="ECO:0000313" key="3">
    <source>
        <dbReference type="EMBL" id="KAE9102498.1"/>
    </source>
</evidence>
<dbReference type="OrthoDB" id="128772at2759"/>
<dbReference type="EMBL" id="QXGB01000206">
    <property type="protein sequence ID" value="KAE9224681.1"/>
    <property type="molecule type" value="Genomic_DNA"/>
</dbReference>
<dbReference type="EMBL" id="QXFZ01000871">
    <property type="protein sequence ID" value="KAE9102498.1"/>
    <property type="molecule type" value="Genomic_DNA"/>
</dbReference>
<dbReference type="EMBL" id="QXGA01001448">
    <property type="protein sequence ID" value="KAE9118755.1"/>
    <property type="molecule type" value="Genomic_DNA"/>
</dbReference>
<dbReference type="EMBL" id="QXFW01000928">
    <property type="protein sequence ID" value="KAE8999982.1"/>
    <property type="molecule type" value="Genomic_DNA"/>
</dbReference>
<dbReference type="Proteomes" id="UP000460718">
    <property type="component" value="Unassembled WGS sequence"/>
</dbReference>
<dbReference type="EMBL" id="QXGF01000242">
    <property type="protein sequence ID" value="KAE8943637.1"/>
    <property type="molecule type" value="Genomic_DNA"/>
</dbReference>
<evidence type="ECO:0000313" key="1">
    <source>
        <dbReference type="EMBL" id="KAE8943637.1"/>
    </source>
</evidence>
<dbReference type="AlphaFoldDB" id="A0A6A3YUX0"/>
<dbReference type="Proteomes" id="UP000440732">
    <property type="component" value="Unassembled WGS sequence"/>
</dbReference>
<evidence type="ECO:0000313" key="14">
    <source>
        <dbReference type="Proteomes" id="UP000440732"/>
    </source>
</evidence>
<dbReference type="EMBL" id="QXGC01000271">
    <property type="protein sequence ID" value="KAE9242314.1"/>
    <property type="molecule type" value="Genomic_DNA"/>
</dbReference>
<accession>A0A6A3YUX0</accession>
<proteinExistence type="predicted"/>
<evidence type="ECO:0000313" key="16">
    <source>
        <dbReference type="Proteomes" id="UP000460718"/>
    </source>
</evidence>
<keyword evidence="11" id="KW-1185">Reference proteome</keyword>
<evidence type="ECO:0000313" key="9">
    <source>
        <dbReference type="EMBL" id="KAE9292037.1"/>
    </source>
</evidence>
<evidence type="ECO:0000313" key="7">
    <source>
        <dbReference type="EMBL" id="KAE9224681.1"/>
    </source>
</evidence>
<evidence type="ECO:0000313" key="8">
    <source>
        <dbReference type="EMBL" id="KAE9242314.1"/>
    </source>
</evidence>
<comment type="caution">
    <text evidence="7">The sequence shown here is derived from an EMBL/GenBank/DDBJ whole genome shotgun (WGS) entry which is preliminary data.</text>
</comment>
<reference evidence="10 11" key="1">
    <citation type="submission" date="2018-08" db="EMBL/GenBank/DDBJ databases">
        <title>Genomic investigation of the strawberry pathogen Phytophthora fragariae indicates pathogenicity is determined by transcriptional variation in three key races.</title>
        <authorList>
            <person name="Adams T.M."/>
            <person name="Armitage A.D."/>
            <person name="Sobczyk M.K."/>
            <person name="Bates H.J."/>
            <person name="Dunwell J.M."/>
            <person name="Nellist C.F."/>
            <person name="Harrison R.J."/>
        </authorList>
    </citation>
    <scope>NUCLEOTIDE SEQUENCE [LARGE SCALE GENOMIC DNA]</scope>
    <source>
        <strain evidence="9 12">A4</strain>
        <strain evidence="6 13">BC-1</strain>
        <strain evidence="8 17">BC-23</strain>
        <strain evidence="7 11">NOV-27</strain>
        <strain evidence="4 14">NOV-5</strain>
        <strain evidence="3 15">NOV-71</strain>
        <strain evidence="1 10">NOV-9</strain>
        <strain evidence="5 18">ONT-3</strain>
        <strain evidence="2 16">SCRP245</strain>
    </source>
</reference>
<gene>
    <name evidence="9" type="ORF">PF001_g18891</name>
    <name evidence="6" type="ORF">PF002_g19121</name>
    <name evidence="8" type="ORF">PF004_g6666</name>
    <name evidence="7" type="ORF">PF005_g5828</name>
    <name evidence="4" type="ORF">PF006_g18511</name>
    <name evidence="3" type="ORF">PF007_g14747</name>
    <name evidence="1" type="ORF">PF009_g6650</name>
    <name evidence="5" type="ORF">PF010_g5027</name>
    <name evidence="2" type="ORF">PF011_g14394</name>
</gene>
<organism evidence="7 11">
    <name type="scientific">Phytophthora fragariae</name>
    <dbReference type="NCBI Taxonomy" id="53985"/>
    <lineage>
        <taxon>Eukaryota</taxon>
        <taxon>Sar</taxon>
        <taxon>Stramenopiles</taxon>
        <taxon>Oomycota</taxon>
        <taxon>Peronosporomycetes</taxon>
        <taxon>Peronosporales</taxon>
        <taxon>Peronosporaceae</taxon>
        <taxon>Phytophthora</taxon>
    </lineage>
</organism>
<dbReference type="Proteomes" id="UP000441208">
    <property type="component" value="Unassembled WGS sequence"/>
</dbReference>
<sequence>MSSTRDCLAGADDDVEMAPADSDDIYTAADVQMDASEALVGSIDALSSCVADAENDEEVIITLLVLQVAIAVALSQLDGRSVRRPPGEITVVRSDFFPRLKANRSLKAYRRTVRCSPESFDKLQAVLEPLYYKKFGLPGKNAQYSFDYGLAVLLTYYGNGCGQDGDGIGGAANQLGVSRTAALRYIHQLEDVLYGMMNEVVFFPANGGRRMG</sequence>
<dbReference type="Proteomes" id="UP000440367">
    <property type="component" value="Unassembled WGS sequence"/>
</dbReference>
<dbReference type="Proteomes" id="UP000433483">
    <property type="component" value="Unassembled WGS sequence"/>
</dbReference>
<evidence type="ECO:0000313" key="4">
    <source>
        <dbReference type="EMBL" id="KAE9118755.1"/>
    </source>
</evidence>
<evidence type="ECO:0008006" key="19">
    <source>
        <dbReference type="Google" id="ProtNLM"/>
    </source>
</evidence>